<dbReference type="CDD" id="cd06223">
    <property type="entry name" value="PRTases_typeI"/>
    <property type="match status" value="1"/>
</dbReference>
<sequence>MIFDNRETAGRLLGEWLKEKLGKEGNYIVLGIPRGGVVVAKKTAEILGVPLGVLIVRKLGVPENPELAFGAIDPDGNIYLDKSTVEYFGLTPQVIQKVAQEELKKIREREKKFERGIIRDFKDKDVIVVDDGVATGMTVEAGVEYLKRKGAKRVIVAVPVCPKETEEKLKRYANEVYCYYSTTTSPFAVGMFYRDFRQVEDEEVQNLLQ</sequence>
<keyword evidence="2" id="KW-0808">Transferase</keyword>
<gene>
    <name evidence="2" type="ORF">ENN04_09225</name>
</gene>
<dbReference type="SUPFAM" id="SSF53271">
    <property type="entry name" value="PRTase-like"/>
    <property type="match status" value="1"/>
</dbReference>
<dbReference type="Gene3D" id="3.40.50.2020">
    <property type="match status" value="1"/>
</dbReference>
<dbReference type="InterPro" id="IPR029057">
    <property type="entry name" value="PRTase-like"/>
</dbReference>
<accession>A0A7C5T051</accession>
<dbReference type="GO" id="GO:0016757">
    <property type="term" value="F:glycosyltransferase activity"/>
    <property type="evidence" value="ECO:0007669"/>
    <property type="project" value="UniProtKB-KW"/>
</dbReference>
<evidence type="ECO:0000313" key="2">
    <source>
        <dbReference type="EMBL" id="HHO74789.1"/>
    </source>
</evidence>
<organism evidence="2">
    <name type="scientific">Thermocrinis ruber</name>
    <dbReference type="NCBI Taxonomy" id="75906"/>
    <lineage>
        <taxon>Bacteria</taxon>
        <taxon>Pseudomonadati</taxon>
        <taxon>Aquificota</taxon>
        <taxon>Aquificia</taxon>
        <taxon>Aquificales</taxon>
        <taxon>Aquificaceae</taxon>
        <taxon>Thermocrinis</taxon>
    </lineage>
</organism>
<dbReference type="Gene3D" id="3.30.1310.20">
    <property type="entry name" value="PRTase-like"/>
    <property type="match status" value="1"/>
</dbReference>
<dbReference type="AlphaFoldDB" id="A0A7C5T051"/>
<evidence type="ECO:0000259" key="1">
    <source>
        <dbReference type="Pfam" id="PF00156"/>
    </source>
</evidence>
<keyword evidence="2" id="KW-0328">Glycosyltransferase</keyword>
<comment type="caution">
    <text evidence="2">The sequence shown here is derived from an EMBL/GenBank/DDBJ whole genome shotgun (WGS) entry which is preliminary data.</text>
</comment>
<proteinExistence type="predicted"/>
<protein>
    <submittedName>
        <fullName evidence="2">Phosphoribosyltransferase</fullName>
    </submittedName>
</protein>
<feature type="domain" description="Phosphoribosyltransferase" evidence="1">
    <location>
        <begin position="12"/>
        <end position="176"/>
    </location>
</feature>
<dbReference type="InterPro" id="IPR000836">
    <property type="entry name" value="PRTase_dom"/>
</dbReference>
<dbReference type="Pfam" id="PF00156">
    <property type="entry name" value="Pribosyltran"/>
    <property type="match status" value="1"/>
</dbReference>
<dbReference type="EMBL" id="DSAC01000114">
    <property type="protein sequence ID" value="HHO74789.1"/>
    <property type="molecule type" value="Genomic_DNA"/>
</dbReference>
<reference evidence="2" key="1">
    <citation type="journal article" date="2020" name="mSystems">
        <title>Genome- and Community-Level Interaction Insights into Carbon Utilization and Element Cycling Functions of Hydrothermarchaeota in Hydrothermal Sediment.</title>
        <authorList>
            <person name="Zhou Z."/>
            <person name="Liu Y."/>
            <person name="Xu W."/>
            <person name="Pan J."/>
            <person name="Luo Z.H."/>
            <person name="Li M."/>
        </authorList>
    </citation>
    <scope>NUCLEOTIDE SEQUENCE [LARGE SCALE GENOMIC DNA]</scope>
    <source>
        <strain evidence="2">SpSt-114</strain>
    </source>
</reference>
<name>A0A7C5T051_9AQUI</name>